<dbReference type="Pfam" id="PF19924">
    <property type="entry name" value="DUF6387"/>
    <property type="match status" value="1"/>
</dbReference>
<dbReference type="Proteomes" id="UP000339249">
    <property type="component" value="Unassembled WGS sequence"/>
</dbReference>
<sequence length="166" mass="19537">MLTSDEIEDLDENDSEKLFNISNESISIIFPDKMRMPNNADDFGHAMHLSIDIAKNDNDILDSLAKLLPIWRKELKISEPEKKRTWSYIRDRTISYRIIPLIDLLEFSKIYTKVTKKRVSRKTIAFLTYPHGEQDQFGLAQTVLPFLEKVKMECSKFFDEYKINKD</sequence>
<evidence type="ECO:0000313" key="1">
    <source>
        <dbReference type="EMBL" id="VTN12153.1"/>
    </source>
</evidence>
<organism evidence="1 2">
    <name type="scientific">Raoultella terrigena</name>
    <name type="common">Klebsiella terrigena</name>
    <dbReference type="NCBI Taxonomy" id="577"/>
    <lineage>
        <taxon>Bacteria</taxon>
        <taxon>Pseudomonadati</taxon>
        <taxon>Pseudomonadota</taxon>
        <taxon>Gammaproteobacteria</taxon>
        <taxon>Enterobacterales</taxon>
        <taxon>Enterobacteriaceae</taxon>
        <taxon>Klebsiella/Raoultella group</taxon>
        <taxon>Raoultella</taxon>
    </lineage>
</organism>
<reference evidence="1 2" key="1">
    <citation type="submission" date="2019-04" db="EMBL/GenBank/DDBJ databases">
        <authorList>
            <consortium name="Pathogen Informatics"/>
        </authorList>
    </citation>
    <scope>NUCLEOTIDE SEQUENCE [LARGE SCALE GENOMIC DNA]</scope>
    <source>
        <strain evidence="1 2">NCTC9185</strain>
    </source>
</reference>
<gene>
    <name evidence="1" type="ORF">NCTC9185_04123</name>
</gene>
<protein>
    <submittedName>
        <fullName evidence="1">Uncharacterized protein</fullName>
    </submittedName>
</protein>
<dbReference type="AlphaFoldDB" id="A0A4U9D8E8"/>
<proteinExistence type="predicted"/>
<name>A0A4U9D8E8_RAOTE</name>
<dbReference type="InterPro" id="IPR045664">
    <property type="entry name" value="DUF6387"/>
</dbReference>
<accession>A0A4U9D8E8</accession>
<dbReference type="EMBL" id="CABDVU010000001">
    <property type="protein sequence ID" value="VTN12153.1"/>
    <property type="molecule type" value="Genomic_DNA"/>
</dbReference>
<evidence type="ECO:0000313" key="2">
    <source>
        <dbReference type="Proteomes" id="UP000339249"/>
    </source>
</evidence>